<dbReference type="PROSITE" id="PS50076">
    <property type="entry name" value="DNAJ_2"/>
    <property type="match status" value="1"/>
</dbReference>
<proteinExistence type="predicted"/>
<dbReference type="PANTHER" id="PTHR39158:SF1">
    <property type="entry name" value="DNAJ HOMOLOG SUBFAMILY C MEMBER 28"/>
    <property type="match status" value="1"/>
</dbReference>
<dbReference type="InterPro" id="IPR036869">
    <property type="entry name" value="J_dom_sf"/>
</dbReference>
<dbReference type="InterPro" id="IPR018961">
    <property type="entry name" value="DnaJ_homolog_subfam-C_membr-28"/>
</dbReference>
<organism evidence="3">
    <name type="scientific">Scylla olivacea</name>
    <name type="common">Orange mud crab</name>
    <name type="synonym">Cancer olivacea</name>
    <dbReference type="NCBI Taxonomy" id="85551"/>
    <lineage>
        <taxon>Eukaryota</taxon>
        <taxon>Metazoa</taxon>
        <taxon>Ecdysozoa</taxon>
        <taxon>Arthropoda</taxon>
        <taxon>Crustacea</taxon>
        <taxon>Multicrustacea</taxon>
        <taxon>Malacostraca</taxon>
        <taxon>Eumalacostraca</taxon>
        <taxon>Eucarida</taxon>
        <taxon>Decapoda</taxon>
        <taxon>Pleocyemata</taxon>
        <taxon>Brachyura</taxon>
        <taxon>Eubrachyura</taxon>
        <taxon>Portunoidea</taxon>
        <taxon>Portunidae</taxon>
        <taxon>Portuninae</taxon>
        <taxon>Scylla</taxon>
    </lineage>
</organism>
<dbReference type="InterPro" id="IPR001623">
    <property type="entry name" value="DnaJ_domain"/>
</dbReference>
<sequence length="384" mass="45249">MLHSSGSLVWRAVQLHGQRVYWRTTRNVHSHRTAYLESLQVLGLPEGSDQAAVRERFLKLAKKLHPDSGHPEASAEQFQVVEKAYRSLLNKFSEERVERQRCEGEYGLYYRHKRAEEHYEEEEEEEQDIKHTAPQHRQYLSYEGIGMGTPSQRQKQYASYQAMRAASSVNEYKVKKISAEYPETALQQKERAAARKIRTRYGIDRMVDDMIQEAMAKGEFDNLSNAGKPLKERPINPYVDTVTHRINEVLINNGYAPEWVLLEKEIREAREDLRNSLKIVREQLGPLPLTKEEEKRWSVCQELLQPKITAINKKIDNYNLLVPLLKQQVTHFPLHREAQKILTEGQSRSREEVQQEEQQPSEEKERQRMFSSAWNIFRLFRMYR</sequence>
<evidence type="ECO:0000313" key="3">
    <source>
        <dbReference type="EMBL" id="JAI58473.1"/>
    </source>
</evidence>
<name>A0A0P4WC17_SCYOL</name>
<evidence type="ECO:0000259" key="2">
    <source>
        <dbReference type="PROSITE" id="PS50076"/>
    </source>
</evidence>
<dbReference type="PANTHER" id="PTHR39158">
    <property type="entry name" value="OS08G0560600 PROTEIN"/>
    <property type="match status" value="1"/>
</dbReference>
<dbReference type="SUPFAM" id="SSF46565">
    <property type="entry name" value="Chaperone J-domain"/>
    <property type="match status" value="1"/>
</dbReference>
<reference evidence="3" key="1">
    <citation type="submission" date="2015-09" db="EMBL/GenBank/DDBJ databases">
        <title>Scylla olivacea transcriptome.</title>
        <authorList>
            <person name="Ikhwanuddin M."/>
        </authorList>
    </citation>
    <scope>NUCLEOTIDE SEQUENCE</scope>
</reference>
<dbReference type="Pfam" id="PF00226">
    <property type="entry name" value="DnaJ"/>
    <property type="match status" value="1"/>
</dbReference>
<dbReference type="Gene3D" id="1.10.287.110">
    <property type="entry name" value="DnaJ domain"/>
    <property type="match status" value="1"/>
</dbReference>
<dbReference type="AlphaFoldDB" id="A0A0P4WC17"/>
<dbReference type="EMBL" id="GDRN01100867">
    <property type="protein sequence ID" value="JAI58473.1"/>
    <property type="molecule type" value="Transcribed_RNA"/>
</dbReference>
<feature type="region of interest" description="Disordered" evidence="1">
    <location>
        <begin position="343"/>
        <end position="367"/>
    </location>
</feature>
<dbReference type="SMART" id="SM00271">
    <property type="entry name" value="DnaJ"/>
    <property type="match status" value="1"/>
</dbReference>
<accession>A0A0P4WC17</accession>
<feature type="domain" description="J" evidence="2">
    <location>
        <begin position="37"/>
        <end position="107"/>
    </location>
</feature>
<protein>
    <recommendedName>
        <fullName evidence="2">J domain-containing protein</fullName>
    </recommendedName>
</protein>
<dbReference type="Pfam" id="PF09350">
    <property type="entry name" value="DJC28_CD"/>
    <property type="match status" value="1"/>
</dbReference>
<dbReference type="CDD" id="cd06257">
    <property type="entry name" value="DnaJ"/>
    <property type="match status" value="1"/>
</dbReference>
<dbReference type="InterPro" id="IPR052573">
    <property type="entry name" value="DnaJ_C_subfamily_28"/>
</dbReference>
<evidence type="ECO:0000256" key="1">
    <source>
        <dbReference type="SAM" id="MobiDB-lite"/>
    </source>
</evidence>